<organism evidence="10 11">
    <name type="scientific">Babesia ovis</name>
    <dbReference type="NCBI Taxonomy" id="5869"/>
    <lineage>
        <taxon>Eukaryota</taxon>
        <taxon>Sar</taxon>
        <taxon>Alveolata</taxon>
        <taxon>Apicomplexa</taxon>
        <taxon>Aconoidasida</taxon>
        <taxon>Piroplasmida</taxon>
        <taxon>Babesiidae</taxon>
        <taxon>Babesia</taxon>
    </lineage>
</organism>
<comment type="similarity">
    <text evidence="2">Belongs to the Tom40 family.</text>
</comment>
<keyword evidence="5" id="KW-0812">Transmembrane</keyword>
<dbReference type="GO" id="GO:0008320">
    <property type="term" value="F:protein transmembrane transporter activity"/>
    <property type="evidence" value="ECO:0007669"/>
    <property type="project" value="InterPro"/>
</dbReference>
<evidence type="ECO:0000256" key="5">
    <source>
        <dbReference type="ARBA" id="ARBA00022692"/>
    </source>
</evidence>
<evidence type="ECO:0000313" key="11">
    <source>
        <dbReference type="Proteomes" id="UP001057455"/>
    </source>
</evidence>
<dbReference type="GO" id="GO:0005741">
    <property type="term" value="C:mitochondrial outer membrane"/>
    <property type="evidence" value="ECO:0007669"/>
    <property type="project" value="UniProtKB-SubCell"/>
</dbReference>
<reference evidence="10" key="1">
    <citation type="submission" date="2019-12" db="EMBL/GenBank/DDBJ databases">
        <title>Genome sequence of Babesia ovis.</title>
        <authorList>
            <person name="Yamagishi J."/>
            <person name="Sevinc F."/>
            <person name="Xuan X."/>
        </authorList>
    </citation>
    <scope>NUCLEOTIDE SEQUENCE</scope>
    <source>
        <strain evidence="10">Selcuk</strain>
    </source>
</reference>
<evidence type="ECO:0000256" key="6">
    <source>
        <dbReference type="ARBA" id="ARBA00022787"/>
    </source>
</evidence>
<dbReference type="InterPro" id="IPR037930">
    <property type="entry name" value="Tom40"/>
</dbReference>
<proteinExistence type="inferred from homology"/>
<keyword evidence="10" id="KW-0675">Receptor</keyword>
<comment type="caution">
    <text evidence="10">The sequence shown here is derived from an EMBL/GenBank/DDBJ whole genome shotgun (WGS) entry which is preliminary data.</text>
</comment>
<evidence type="ECO:0000256" key="2">
    <source>
        <dbReference type="ARBA" id="ARBA00010510"/>
    </source>
</evidence>
<dbReference type="Gene3D" id="2.40.160.10">
    <property type="entry name" value="Porin"/>
    <property type="match status" value="1"/>
</dbReference>
<dbReference type="CDD" id="cd07305">
    <property type="entry name" value="Porin3_Tom40"/>
    <property type="match status" value="1"/>
</dbReference>
<dbReference type="OrthoDB" id="19656at2759"/>
<dbReference type="Pfam" id="PF01459">
    <property type="entry name" value="Porin_3"/>
    <property type="match status" value="1"/>
</dbReference>
<protein>
    <submittedName>
        <fullName evidence="10">Mitochondrial import receptor subunit</fullName>
    </submittedName>
</protein>
<keyword evidence="6" id="KW-1000">Mitochondrion outer membrane</keyword>
<sequence>MAFFRIFGSRCGALLPRVTSDDHVTGGQADFIPPVSAMSKGDSGYLASINRNCSSALASWRKRATNARPFLSALLPSHLSLLARPAHCDEHPMVPEQQQQAQPPSPFDLLVFENLTREFKNVITQDNYDGFRLEADRQLTNNLQLSHSLFLGTLMSEVGYLYQIGTNYASSDGNCLAMGKIGLDGMLTARVFAKQGEYEFKASGNSFLRYDNRNAYEAGVDYMGRGWTASIKGAWQGTWILNAAYTQQILPSLTLGSELTYIVANGTSIGAIAARYVTGEHIFTGQWSRQPNFKSMDYSLKDTDTAKLQYVRRVNERLALATELEVTPATRESALRVGWDYLFRHARVQGNIDSAGRIAMQAQDYSGFGISGCIDYWNNIYRFGFMMHLLPPVPDQKHEQETVI</sequence>
<keyword evidence="4" id="KW-1134">Transmembrane beta strand</keyword>
<keyword evidence="9" id="KW-0472">Membrane</keyword>
<dbReference type="AlphaFoldDB" id="A0A9W5WVR4"/>
<dbReference type="InterPro" id="IPR023614">
    <property type="entry name" value="Porin_dom_sf"/>
</dbReference>
<evidence type="ECO:0000256" key="8">
    <source>
        <dbReference type="ARBA" id="ARBA00023128"/>
    </source>
</evidence>
<dbReference type="PANTHER" id="PTHR10802">
    <property type="entry name" value="MITOCHONDRIAL IMPORT RECEPTOR SUBUNIT TOM40"/>
    <property type="match status" value="1"/>
</dbReference>
<dbReference type="EMBL" id="BLIY01000017">
    <property type="protein sequence ID" value="GFE55228.1"/>
    <property type="molecule type" value="Genomic_DNA"/>
</dbReference>
<evidence type="ECO:0000256" key="3">
    <source>
        <dbReference type="ARBA" id="ARBA00022448"/>
    </source>
</evidence>
<dbReference type="Proteomes" id="UP001057455">
    <property type="component" value="Unassembled WGS sequence"/>
</dbReference>
<comment type="subcellular location">
    <subcellularLocation>
        <location evidence="1">Mitochondrion outer membrane</location>
        <topology evidence="1">Multi-pass membrane protein</topology>
    </subcellularLocation>
</comment>
<keyword evidence="8" id="KW-0496">Mitochondrion</keyword>
<evidence type="ECO:0000256" key="9">
    <source>
        <dbReference type="ARBA" id="ARBA00023136"/>
    </source>
</evidence>
<keyword evidence="3" id="KW-0813">Transport</keyword>
<dbReference type="GO" id="GO:0030150">
    <property type="term" value="P:protein import into mitochondrial matrix"/>
    <property type="evidence" value="ECO:0007669"/>
    <property type="project" value="InterPro"/>
</dbReference>
<evidence type="ECO:0000313" key="10">
    <source>
        <dbReference type="EMBL" id="GFE55228.1"/>
    </source>
</evidence>
<evidence type="ECO:0000256" key="4">
    <source>
        <dbReference type="ARBA" id="ARBA00022452"/>
    </source>
</evidence>
<keyword evidence="11" id="KW-1185">Reference proteome</keyword>
<dbReference type="InterPro" id="IPR027246">
    <property type="entry name" value="Porin_Euk/Tom40"/>
</dbReference>
<keyword evidence="7" id="KW-0653">Protein transport</keyword>
<accession>A0A9W5WVR4</accession>
<name>A0A9W5WVR4_BABOV</name>
<evidence type="ECO:0000256" key="1">
    <source>
        <dbReference type="ARBA" id="ARBA00004374"/>
    </source>
</evidence>
<gene>
    <name evidence="10" type="ORF">BaOVIS_026320</name>
</gene>
<evidence type="ECO:0000256" key="7">
    <source>
        <dbReference type="ARBA" id="ARBA00022927"/>
    </source>
</evidence>